<accession>A0A6I2KWM9</accession>
<protein>
    <submittedName>
        <fullName evidence="2">Uncharacterized protein</fullName>
    </submittedName>
</protein>
<keyword evidence="3" id="KW-1185">Reference proteome</keyword>
<comment type="caution">
    <text evidence="2">The sequence shown here is derived from an EMBL/GenBank/DDBJ whole genome shotgun (WGS) entry which is preliminary data.</text>
</comment>
<reference evidence="2 3" key="1">
    <citation type="submission" date="2019-11" db="EMBL/GenBank/DDBJ databases">
        <title>Novel species isolated from a subtropical stream in China.</title>
        <authorList>
            <person name="Lu H."/>
        </authorList>
    </citation>
    <scope>NUCLEOTIDE SEQUENCE [LARGE SCALE GENOMIC DNA]</scope>
    <source>
        <strain evidence="2 3">FT80W</strain>
    </source>
</reference>
<organism evidence="2 3">
    <name type="scientific">Duganella guangzhouensis</name>
    <dbReference type="NCBI Taxonomy" id="2666084"/>
    <lineage>
        <taxon>Bacteria</taxon>
        <taxon>Pseudomonadati</taxon>
        <taxon>Pseudomonadota</taxon>
        <taxon>Betaproteobacteria</taxon>
        <taxon>Burkholderiales</taxon>
        <taxon>Oxalobacteraceae</taxon>
        <taxon>Telluria group</taxon>
        <taxon>Duganella</taxon>
    </lineage>
</organism>
<dbReference type="Proteomes" id="UP000433309">
    <property type="component" value="Unassembled WGS sequence"/>
</dbReference>
<feature type="compositionally biased region" description="Basic and acidic residues" evidence="1">
    <location>
        <begin position="98"/>
        <end position="109"/>
    </location>
</feature>
<gene>
    <name evidence="2" type="ORF">GJ699_02365</name>
</gene>
<sequence length="115" mass="12393">MNAPVSIAILAARATLPSNPQPEQPQVPDNLSRLATRYLHGNLILDLHGYADEDEGCSVEAVSLTGTRDDISELVSPAQMKQMGWAVDRAAVRAKQASRAEDRADRAAWDRAAIG</sequence>
<evidence type="ECO:0000313" key="2">
    <source>
        <dbReference type="EMBL" id="MRW88824.1"/>
    </source>
</evidence>
<name>A0A6I2KWM9_9BURK</name>
<dbReference type="RefSeq" id="WP_154372701.1">
    <property type="nucleotide sequence ID" value="NZ_WKJK01000001.1"/>
</dbReference>
<dbReference type="EMBL" id="WKJK01000001">
    <property type="protein sequence ID" value="MRW88824.1"/>
    <property type="molecule type" value="Genomic_DNA"/>
</dbReference>
<dbReference type="AlphaFoldDB" id="A0A6I2KWM9"/>
<feature type="region of interest" description="Disordered" evidence="1">
    <location>
        <begin position="96"/>
        <end position="115"/>
    </location>
</feature>
<evidence type="ECO:0000313" key="3">
    <source>
        <dbReference type="Proteomes" id="UP000433309"/>
    </source>
</evidence>
<evidence type="ECO:0000256" key="1">
    <source>
        <dbReference type="SAM" id="MobiDB-lite"/>
    </source>
</evidence>
<proteinExistence type="predicted"/>